<dbReference type="EMBL" id="JARQWQ010000005">
    <property type="protein sequence ID" value="KAK2571688.1"/>
    <property type="molecule type" value="Genomic_DNA"/>
</dbReference>
<feature type="compositionally biased region" description="Acidic residues" evidence="8">
    <location>
        <begin position="228"/>
        <end position="240"/>
    </location>
</feature>
<dbReference type="AlphaFoldDB" id="A0AAD9R2L9"/>
<evidence type="ECO:0000256" key="7">
    <source>
        <dbReference type="ARBA" id="ARBA00023179"/>
    </source>
</evidence>
<evidence type="ECO:0000256" key="2">
    <source>
        <dbReference type="ARBA" id="ARBA00022433"/>
    </source>
</evidence>
<evidence type="ECO:0000259" key="9">
    <source>
        <dbReference type="Pfam" id="PF01576"/>
    </source>
</evidence>
<evidence type="ECO:0000256" key="1">
    <source>
        <dbReference type="ARBA" id="ARBA00004657"/>
    </source>
</evidence>
<dbReference type="GO" id="GO:0005923">
    <property type="term" value="C:bicellular tight junction"/>
    <property type="evidence" value="ECO:0007669"/>
    <property type="project" value="TreeGrafter"/>
</dbReference>
<reference evidence="10" key="2">
    <citation type="journal article" date="2023" name="Science">
        <title>Genomic signatures of disease resistance in endangered staghorn corals.</title>
        <authorList>
            <person name="Vollmer S.V."/>
            <person name="Selwyn J.D."/>
            <person name="Despard B.A."/>
            <person name="Roesel C.L."/>
        </authorList>
    </citation>
    <scope>NUCLEOTIDE SEQUENCE</scope>
    <source>
        <strain evidence="10">K2</strain>
    </source>
</reference>
<gene>
    <name evidence="10" type="ORF">P5673_003062</name>
</gene>
<feature type="compositionally biased region" description="Basic and acidic residues" evidence="8">
    <location>
        <begin position="213"/>
        <end position="226"/>
    </location>
</feature>
<keyword evidence="4" id="KW-0175">Coiled coil</keyword>
<evidence type="ECO:0000313" key="11">
    <source>
        <dbReference type="Proteomes" id="UP001249851"/>
    </source>
</evidence>
<evidence type="ECO:0000256" key="3">
    <source>
        <dbReference type="ARBA" id="ARBA00022490"/>
    </source>
</evidence>
<proteinExistence type="predicted"/>
<dbReference type="GO" id="GO:0016459">
    <property type="term" value="C:myosin complex"/>
    <property type="evidence" value="ECO:0007669"/>
    <property type="project" value="UniProtKB-KW"/>
</dbReference>
<comment type="subcellular location">
    <subcellularLocation>
        <location evidence="1">Cytoplasm</location>
        <location evidence="1">Myofibril</location>
    </subcellularLocation>
</comment>
<evidence type="ECO:0000313" key="10">
    <source>
        <dbReference type="EMBL" id="KAK2571688.1"/>
    </source>
</evidence>
<dbReference type="InterPro" id="IPR002928">
    <property type="entry name" value="Myosin_tail"/>
</dbReference>
<name>A0AAD9R2L9_ACRCE</name>
<feature type="compositionally biased region" description="Basic and acidic residues" evidence="8">
    <location>
        <begin position="137"/>
        <end position="153"/>
    </location>
</feature>
<feature type="region of interest" description="Disordered" evidence="8">
    <location>
        <begin position="180"/>
        <end position="240"/>
    </location>
</feature>
<evidence type="ECO:0000256" key="8">
    <source>
        <dbReference type="SAM" id="MobiDB-lite"/>
    </source>
</evidence>
<comment type="caution">
    <text evidence="10">The sequence shown here is derived from an EMBL/GenBank/DDBJ whole genome shotgun (WGS) entry which is preliminary data.</text>
</comment>
<keyword evidence="5" id="KW-0518">Myosin</keyword>
<keyword evidence="6" id="KW-0505">Motor protein</keyword>
<dbReference type="PANTHER" id="PTHR46349">
    <property type="entry name" value="CINGULIN-LIKE PROTEIN 1-RELATED"/>
    <property type="match status" value="1"/>
</dbReference>
<dbReference type="Proteomes" id="UP001249851">
    <property type="component" value="Unassembled WGS sequence"/>
</dbReference>
<keyword evidence="3" id="KW-0963">Cytoplasm</keyword>
<dbReference type="GO" id="GO:0030016">
    <property type="term" value="C:myofibril"/>
    <property type="evidence" value="ECO:0007669"/>
    <property type="project" value="UniProtKB-SubCell"/>
</dbReference>
<reference evidence="10" key="1">
    <citation type="journal article" date="2023" name="G3 (Bethesda)">
        <title>Whole genome assembly and annotation of the endangered Caribbean coral Acropora cervicornis.</title>
        <authorList>
            <person name="Selwyn J.D."/>
            <person name="Vollmer S.V."/>
        </authorList>
    </citation>
    <scope>NUCLEOTIDE SEQUENCE</scope>
    <source>
        <strain evidence="10">K2</strain>
    </source>
</reference>
<evidence type="ECO:0000256" key="5">
    <source>
        <dbReference type="ARBA" id="ARBA00023123"/>
    </source>
</evidence>
<dbReference type="GO" id="GO:0032982">
    <property type="term" value="C:myosin filament"/>
    <property type="evidence" value="ECO:0007669"/>
    <property type="project" value="UniProtKB-KW"/>
</dbReference>
<dbReference type="Pfam" id="PF01576">
    <property type="entry name" value="Myosin_tail_1"/>
    <property type="match status" value="1"/>
</dbReference>
<protein>
    <submittedName>
        <fullName evidence="10">Myosin heavy chain</fullName>
    </submittedName>
</protein>
<evidence type="ECO:0000256" key="6">
    <source>
        <dbReference type="ARBA" id="ARBA00023175"/>
    </source>
</evidence>
<keyword evidence="11" id="KW-1185">Reference proteome</keyword>
<feature type="domain" description="Myosin tail" evidence="9">
    <location>
        <begin position="69"/>
        <end position="194"/>
    </location>
</feature>
<keyword evidence="2" id="KW-0787">Thick filament</keyword>
<organism evidence="10 11">
    <name type="scientific">Acropora cervicornis</name>
    <name type="common">Staghorn coral</name>
    <dbReference type="NCBI Taxonomy" id="6130"/>
    <lineage>
        <taxon>Eukaryota</taxon>
        <taxon>Metazoa</taxon>
        <taxon>Cnidaria</taxon>
        <taxon>Anthozoa</taxon>
        <taxon>Hexacorallia</taxon>
        <taxon>Scleractinia</taxon>
        <taxon>Astrocoeniina</taxon>
        <taxon>Acroporidae</taxon>
        <taxon>Acropora</taxon>
    </lineage>
</organism>
<accession>A0AAD9R2L9</accession>
<evidence type="ECO:0000256" key="4">
    <source>
        <dbReference type="ARBA" id="ARBA00023054"/>
    </source>
</evidence>
<dbReference type="PANTHER" id="PTHR46349:SF7">
    <property type="entry name" value="MYOSIN TAIL DOMAIN-CONTAINING PROTEIN"/>
    <property type="match status" value="1"/>
</dbReference>
<feature type="region of interest" description="Disordered" evidence="8">
    <location>
        <begin position="130"/>
        <end position="162"/>
    </location>
</feature>
<keyword evidence="7" id="KW-0514">Muscle protein</keyword>
<sequence>MVFIYCWFCLGDLPQRKSANWKLASLKWRRNSRTKEHRTSCCPRSAGGSTCRRSKCSQNWPPSAWNSRGWRNKDLKAKNQELEGQARLKTMKRIEALESKISALQDQLDMSAKDQAVMAKTNRKLERKCKEGMQQVEEERRHADQYKEQRSVDEAEEENTRLATAKRRIQRELDDVTEANEELTREVQSLRNRLRGRGGGGPSGRSGYTTPPEPRRKTTRGDRSGDAGEGDASLDADAEV</sequence>
<dbReference type="Gene3D" id="6.10.250.2420">
    <property type="match status" value="1"/>
</dbReference>